<sequence>MKDETDRPAGALPPPAPAPDEGARGSGEARRGARVEISPDQLTEIAALYYLEQVTQEDLSRRFALSRPTISKLLKRAREEGIVEIRVRTRPAASAELEQEFRRRFRLERLLTAVDQRDQEAQRDGVAALLASYLESILRDEMIVAVGMGRNVAAIADQVGTPVAREIMFVSAIGGSTRAGEYMSSDHICRRLAARFGGESETLYAPALVADPGIRRALMQNDVVRRTLHRAQRADVALIGIGDVSEESNMVRMGWFSPQEVAAAKLAGTVGDMMGYDFITIDGQAADVPMQGRVIGLSLEDLRRIPNVVAIASESSKLVAIMAALRTGTITTLATTETIARNILSLDGEGEPDRAH</sequence>
<dbReference type="InterPro" id="IPR009057">
    <property type="entry name" value="Homeodomain-like_sf"/>
</dbReference>
<feature type="region of interest" description="Disordered" evidence="5">
    <location>
        <begin position="1"/>
        <end position="36"/>
    </location>
</feature>
<keyword evidence="2" id="KW-0805">Transcription regulation</keyword>
<keyword evidence="8" id="KW-1185">Reference proteome</keyword>
<evidence type="ECO:0000256" key="5">
    <source>
        <dbReference type="SAM" id="MobiDB-lite"/>
    </source>
</evidence>
<dbReference type="RefSeq" id="WP_182947339.1">
    <property type="nucleotide sequence ID" value="NZ_JABEQK010000001.1"/>
</dbReference>
<proteinExistence type="inferred from homology"/>
<reference evidence="7 8" key="1">
    <citation type="submission" date="2020-04" db="EMBL/GenBank/DDBJ databases">
        <title>Description of novel Gluconacetobacter.</title>
        <authorList>
            <person name="Sombolestani A."/>
        </authorList>
    </citation>
    <scope>NUCLEOTIDE SEQUENCE [LARGE SCALE GENOMIC DNA]</scope>
    <source>
        <strain evidence="7 8">LMG 27800</strain>
    </source>
</reference>
<protein>
    <submittedName>
        <fullName evidence="7">Helix-turn-helix domain-containing protein</fullName>
    </submittedName>
</protein>
<feature type="domain" description="Sugar-binding" evidence="6">
    <location>
        <begin position="92"/>
        <end position="345"/>
    </location>
</feature>
<gene>
    <name evidence="7" type="ORF">HLH27_01670</name>
</gene>
<dbReference type="PANTHER" id="PTHR34294:SF12">
    <property type="entry name" value="SUGAR-BINDING TRANSCRIPTIONAL REGULATOR"/>
    <property type="match status" value="1"/>
</dbReference>
<evidence type="ECO:0000313" key="8">
    <source>
        <dbReference type="Proteomes" id="UP000540556"/>
    </source>
</evidence>
<comment type="caution">
    <text evidence="7">The sequence shown here is derived from an EMBL/GenBank/DDBJ whole genome shotgun (WGS) entry which is preliminary data.</text>
</comment>
<evidence type="ECO:0000256" key="2">
    <source>
        <dbReference type="ARBA" id="ARBA00023015"/>
    </source>
</evidence>
<organism evidence="7 8">
    <name type="scientific">Gluconacetobacter takamatsuzukensis</name>
    <dbReference type="NCBI Taxonomy" id="1286190"/>
    <lineage>
        <taxon>Bacteria</taxon>
        <taxon>Pseudomonadati</taxon>
        <taxon>Pseudomonadota</taxon>
        <taxon>Alphaproteobacteria</taxon>
        <taxon>Acetobacterales</taxon>
        <taxon>Acetobacteraceae</taxon>
        <taxon>Gluconacetobacter</taxon>
    </lineage>
</organism>
<dbReference type="Gene3D" id="1.10.10.60">
    <property type="entry name" value="Homeodomain-like"/>
    <property type="match status" value="1"/>
</dbReference>
<accession>A0A7W4PRB7</accession>
<evidence type="ECO:0000259" key="6">
    <source>
        <dbReference type="Pfam" id="PF04198"/>
    </source>
</evidence>
<keyword evidence="4" id="KW-0804">Transcription</keyword>
<name>A0A7W4PRB7_9PROT</name>
<dbReference type="PANTHER" id="PTHR34294">
    <property type="entry name" value="TRANSCRIPTIONAL REGULATOR-RELATED"/>
    <property type="match status" value="1"/>
</dbReference>
<dbReference type="Gene3D" id="3.40.50.1360">
    <property type="match status" value="1"/>
</dbReference>
<dbReference type="Proteomes" id="UP000540556">
    <property type="component" value="Unassembled WGS sequence"/>
</dbReference>
<dbReference type="SUPFAM" id="SSF46689">
    <property type="entry name" value="Homeodomain-like"/>
    <property type="match status" value="1"/>
</dbReference>
<dbReference type="AlphaFoldDB" id="A0A7W4PRB7"/>
<dbReference type="Pfam" id="PF04198">
    <property type="entry name" value="Sugar-bind"/>
    <property type="match status" value="1"/>
</dbReference>
<dbReference type="GO" id="GO:0030246">
    <property type="term" value="F:carbohydrate binding"/>
    <property type="evidence" value="ECO:0007669"/>
    <property type="project" value="InterPro"/>
</dbReference>
<feature type="compositionally biased region" description="Basic and acidic residues" evidence="5">
    <location>
        <begin position="21"/>
        <end position="34"/>
    </location>
</feature>
<dbReference type="SUPFAM" id="SSF100950">
    <property type="entry name" value="NagB/RpiA/CoA transferase-like"/>
    <property type="match status" value="1"/>
</dbReference>
<evidence type="ECO:0000256" key="4">
    <source>
        <dbReference type="ARBA" id="ARBA00023163"/>
    </source>
</evidence>
<dbReference type="InterPro" id="IPR037171">
    <property type="entry name" value="NagB/RpiA_transferase-like"/>
</dbReference>
<evidence type="ECO:0000313" key="7">
    <source>
        <dbReference type="EMBL" id="MBB2203726.1"/>
    </source>
</evidence>
<dbReference type="GO" id="GO:0003677">
    <property type="term" value="F:DNA binding"/>
    <property type="evidence" value="ECO:0007669"/>
    <property type="project" value="UniProtKB-KW"/>
</dbReference>
<comment type="similarity">
    <text evidence="1">Belongs to the SorC transcriptional regulatory family.</text>
</comment>
<evidence type="ECO:0000256" key="3">
    <source>
        <dbReference type="ARBA" id="ARBA00023125"/>
    </source>
</evidence>
<dbReference type="InterPro" id="IPR051054">
    <property type="entry name" value="SorC_transcr_regulators"/>
</dbReference>
<evidence type="ECO:0000256" key="1">
    <source>
        <dbReference type="ARBA" id="ARBA00010466"/>
    </source>
</evidence>
<dbReference type="EMBL" id="JABEQK010000001">
    <property type="protein sequence ID" value="MBB2203726.1"/>
    <property type="molecule type" value="Genomic_DNA"/>
</dbReference>
<dbReference type="InterPro" id="IPR007324">
    <property type="entry name" value="Sugar-bd_dom_put"/>
</dbReference>
<keyword evidence="3" id="KW-0238">DNA-binding</keyword>